<dbReference type="Proteomes" id="UP001652625">
    <property type="component" value="Chromosome 10"/>
</dbReference>
<keyword evidence="10" id="KW-0406">Ion transport</keyword>
<keyword evidence="7" id="KW-0677">Repeat</keyword>
<dbReference type="InterPro" id="IPR036770">
    <property type="entry name" value="Ankyrin_rpt-contain_sf"/>
</dbReference>
<dbReference type="InterPro" id="IPR002110">
    <property type="entry name" value="Ankyrin_rpt"/>
</dbReference>
<evidence type="ECO:0000259" key="16">
    <source>
        <dbReference type="Pfam" id="PF00520"/>
    </source>
</evidence>
<dbReference type="PANTHER" id="PTHR10582">
    <property type="entry name" value="TRANSIENT RECEPTOR POTENTIAL ION CHANNEL PROTEIN"/>
    <property type="match status" value="1"/>
</dbReference>
<feature type="repeat" description="ANK" evidence="13">
    <location>
        <begin position="163"/>
        <end position="195"/>
    </location>
</feature>
<evidence type="ECO:0000256" key="12">
    <source>
        <dbReference type="ARBA" id="ARBA00023303"/>
    </source>
</evidence>
<gene>
    <name evidence="18" type="primary">LOC100201978</name>
</gene>
<keyword evidence="8" id="KW-0106">Calcium</keyword>
<keyword evidence="3" id="KW-1003">Cell membrane</keyword>
<dbReference type="SUPFAM" id="SSF48403">
    <property type="entry name" value="Ankyrin repeat"/>
    <property type="match status" value="1"/>
</dbReference>
<comment type="subcellular location">
    <subcellularLocation>
        <location evidence="1">Cell membrane</location>
        <topology evidence="1">Multi-pass membrane protein</topology>
    </subcellularLocation>
</comment>
<dbReference type="Pfam" id="PF00520">
    <property type="entry name" value="Ion_trans"/>
    <property type="match status" value="1"/>
</dbReference>
<dbReference type="PROSITE" id="PS50297">
    <property type="entry name" value="ANK_REP_REGION"/>
    <property type="match status" value="3"/>
</dbReference>
<keyword evidence="5" id="KW-0107">Calcium channel</keyword>
<dbReference type="InterPro" id="IPR024862">
    <property type="entry name" value="TRPV"/>
</dbReference>
<feature type="repeat" description="ANK" evidence="13">
    <location>
        <begin position="230"/>
        <end position="262"/>
    </location>
</feature>
<evidence type="ECO:0000256" key="2">
    <source>
        <dbReference type="ARBA" id="ARBA00022448"/>
    </source>
</evidence>
<keyword evidence="2" id="KW-0813">Transport</keyword>
<evidence type="ECO:0000256" key="5">
    <source>
        <dbReference type="ARBA" id="ARBA00022673"/>
    </source>
</evidence>
<evidence type="ECO:0000256" key="8">
    <source>
        <dbReference type="ARBA" id="ARBA00022837"/>
    </source>
</evidence>
<feature type="transmembrane region" description="Helical" evidence="15">
    <location>
        <begin position="547"/>
        <end position="573"/>
    </location>
</feature>
<keyword evidence="4" id="KW-0109">Calcium transport</keyword>
<evidence type="ECO:0000256" key="9">
    <source>
        <dbReference type="ARBA" id="ARBA00022989"/>
    </source>
</evidence>
<keyword evidence="18" id="KW-0675">Receptor</keyword>
<keyword evidence="12" id="KW-0407">Ion channel</keyword>
<organism evidence="17 18">
    <name type="scientific">Hydra vulgaris</name>
    <name type="common">Hydra</name>
    <name type="synonym">Hydra attenuata</name>
    <dbReference type="NCBI Taxonomy" id="6087"/>
    <lineage>
        <taxon>Eukaryota</taxon>
        <taxon>Metazoa</taxon>
        <taxon>Cnidaria</taxon>
        <taxon>Hydrozoa</taxon>
        <taxon>Hydroidolina</taxon>
        <taxon>Anthoathecata</taxon>
        <taxon>Aplanulata</taxon>
        <taxon>Hydridae</taxon>
        <taxon>Hydra</taxon>
    </lineage>
</organism>
<evidence type="ECO:0000256" key="15">
    <source>
        <dbReference type="SAM" id="Phobius"/>
    </source>
</evidence>
<feature type="domain" description="Ion transport" evidence="16">
    <location>
        <begin position="472"/>
        <end position="647"/>
    </location>
</feature>
<feature type="repeat" description="ANK" evidence="13">
    <location>
        <begin position="197"/>
        <end position="229"/>
    </location>
</feature>
<evidence type="ECO:0000256" key="3">
    <source>
        <dbReference type="ARBA" id="ARBA00022475"/>
    </source>
</evidence>
<keyword evidence="17" id="KW-1185">Reference proteome</keyword>
<name>A0ABM4CNH9_HYDVU</name>
<dbReference type="InterPro" id="IPR005821">
    <property type="entry name" value="Ion_trans_dom"/>
</dbReference>
<evidence type="ECO:0000256" key="13">
    <source>
        <dbReference type="PROSITE-ProRule" id="PRU00023"/>
    </source>
</evidence>
<evidence type="ECO:0000256" key="6">
    <source>
        <dbReference type="ARBA" id="ARBA00022692"/>
    </source>
</evidence>
<dbReference type="Pfam" id="PF12796">
    <property type="entry name" value="Ank_2"/>
    <property type="match status" value="2"/>
</dbReference>
<evidence type="ECO:0000313" key="18">
    <source>
        <dbReference type="RefSeq" id="XP_065663375.1"/>
    </source>
</evidence>
<feature type="transmembrane region" description="Helical" evidence="15">
    <location>
        <begin position="362"/>
        <end position="382"/>
    </location>
</feature>
<feature type="transmembrane region" description="Helical" evidence="15">
    <location>
        <begin position="612"/>
        <end position="636"/>
    </location>
</feature>
<evidence type="ECO:0000313" key="17">
    <source>
        <dbReference type="Proteomes" id="UP001652625"/>
    </source>
</evidence>
<keyword evidence="6 15" id="KW-0812">Transmembrane</keyword>
<keyword evidence="9 15" id="KW-1133">Transmembrane helix</keyword>
<sequence length="718" mass="82572">MSKMLASPSASESRTEEIRFNTLIEKRLGSGDTKRKEPVNKTTSHRIGPSPIKDASVSTKTEVSTPGCLDSDLEDIDFRNFDSKISKAGCKGLLTYFSKLGHSTEDNAIDLDFVESLLGSGADINFSDKYGQSVIHEIVRDWNIESAKYVFKKGADLNKEDKYGRTPLHLASAVNHYEMVEWLITNGASINAKTIGENQTPLHYAAKNNAVDSARIILHMGGDIGARDYKRRTPLFVAAETGRSQACRFLIEQGAPVGIFDDVGTALMVLLIEKMPDVAKIALGQFYIIDKALRKQYFYLNYLEQGVWKKMASKKGNSIRTSYARTPLETICIYNENELIMHPVILQLITIKWNLFGRMYSMVDVVINFLYTLLWTVIGITLPKGETNNSFYTPFNVNWWRITLELISVSLAVYFILTQMAQFKRVVKREQKYKEWRVREVERDLQYAHPRWPEERRYLITQMDNIRNSNVTSYWKDGWNIFEWITFASILSVIGTRVAACMSGSVSSLSWHRRTFLLLLVLLWLRFMKCCRCYQSLGPFITMLNHVFLNTMKFIFLFFEFFIPYVCTFWIVFGGNSEISEFEKFNDLVYQVFLMTLVAEFQQKQLTDSNKLLAQILIGSYITIASIVCLNLYIALMNETFNRVYASARATAFMLQANRLMELERSLGREKKKKVKHFMDKECSPQVIYETGGSRDEVNDDKQLLILYQATNSLKEIK</sequence>
<dbReference type="RefSeq" id="XP_065663375.1">
    <property type="nucleotide sequence ID" value="XM_065807303.1"/>
</dbReference>
<feature type="transmembrane region" description="Helical" evidence="15">
    <location>
        <begin position="481"/>
        <end position="499"/>
    </location>
</feature>
<proteinExistence type="predicted"/>
<evidence type="ECO:0000256" key="14">
    <source>
        <dbReference type="SAM" id="MobiDB-lite"/>
    </source>
</evidence>
<evidence type="ECO:0000256" key="7">
    <source>
        <dbReference type="ARBA" id="ARBA00022737"/>
    </source>
</evidence>
<feature type="repeat" description="ANK" evidence="13">
    <location>
        <begin position="130"/>
        <end position="162"/>
    </location>
</feature>
<dbReference type="PROSITE" id="PS50088">
    <property type="entry name" value="ANK_REPEAT"/>
    <property type="match status" value="4"/>
</dbReference>
<evidence type="ECO:0000256" key="1">
    <source>
        <dbReference type="ARBA" id="ARBA00004651"/>
    </source>
</evidence>
<feature type="compositionally biased region" description="Basic and acidic residues" evidence="14">
    <location>
        <begin position="13"/>
        <end position="39"/>
    </location>
</feature>
<dbReference type="GeneID" id="100201978"/>
<evidence type="ECO:0000256" key="11">
    <source>
        <dbReference type="ARBA" id="ARBA00023136"/>
    </source>
</evidence>
<reference evidence="18" key="1">
    <citation type="submission" date="2025-08" db="UniProtKB">
        <authorList>
            <consortium name="RefSeq"/>
        </authorList>
    </citation>
    <scope>IDENTIFICATION</scope>
</reference>
<dbReference type="SMART" id="SM00248">
    <property type="entry name" value="ANK"/>
    <property type="match status" value="5"/>
</dbReference>
<protein>
    <submittedName>
        <fullName evidence="18">Transient receptor potential cation channel subfamily A member 1 isoform X2</fullName>
    </submittedName>
</protein>
<dbReference type="PANTHER" id="PTHR10582:SF33">
    <property type="entry name" value="TRANSIENT RECEPTOR POTENTIAL CHANNEL PYREXIA"/>
    <property type="match status" value="1"/>
</dbReference>
<keyword evidence="11 15" id="KW-0472">Membrane</keyword>
<keyword evidence="13" id="KW-0040">ANK repeat</keyword>
<feature type="transmembrane region" description="Helical" evidence="15">
    <location>
        <begin position="402"/>
        <end position="423"/>
    </location>
</feature>
<feature type="transmembrane region" description="Helical" evidence="15">
    <location>
        <begin position="511"/>
        <end position="527"/>
    </location>
</feature>
<accession>A0ABM4CNH9</accession>
<feature type="region of interest" description="Disordered" evidence="14">
    <location>
        <begin position="1"/>
        <end position="64"/>
    </location>
</feature>
<evidence type="ECO:0000256" key="10">
    <source>
        <dbReference type="ARBA" id="ARBA00023065"/>
    </source>
</evidence>
<evidence type="ECO:0000256" key="4">
    <source>
        <dbReference type="ARBA" id="ARBA00022568"/>
    </source>
</evidence>
<dbReference type="Gene3D" id="1.25.40.20">
    <property type="entry name" value="Ankyrin repeat-containing domain"/>
    <property type="match status" value="1"/>
</dbReference>